<dbReference type="GO" id="GO:0046930">
    <property type="term" value="C:pore complex"/>
    <property type="evidence" value="ECO:0007669"/>
    <property type="project" value="UniProtKB-KW"/>
</dbReference>
<dbReference type="AlphaFoldDB" id="Q0EZ83"/>
<dbReference type="InterPro" id="IPR003715">
    <property type="entry name" value="Poly_export_N"/>
</dbReference>
<dbReference type="eggNOG" id="COG1596">
    <property type="taxonomic scope" value="Bacteria"/>
</dbReference>
<comment type="caution">
    <text evidence="18">The sequence shown here is derived from an EMBL/GenBank/DDBJ whole genome shotgun (WGS) entry which is preliminary data.</text>
</comment>
<feature type="domain" description="SLBB" evidence="17">
    <location>
        <begin position="336"/>
        <end position="417"/>
    </location>
</feature>
<keyword evidence="6 15" id="KW-0812">Transmembrane</keyword>
<feature type="transmembrane region" description="Helical" evidence="15">
    <location>
        <begin position="20"/>
        <end position="43"/>
    </location>
</feature>
<keyword evidence="13" id="KW-0998">Cell outer membrane</keyword>
<evidence type="ECO:0000256" key="15">
    <source>
        <dbReference type="SAM" id="Phobius"/>
    </source>
</evidence>
<dbReference type="FunCoup" id="Q0EZ83">
    <property type="interactions" value="95"/>
</dbReference>
<keyword evidence="3" id="KW-0813">Transport</keyword>
<dbReference type="PANTHER" id="PTHR33619:SF3">
    <property type="entry name" value="POLYSACCHARIDE EXPORT PROTEIN GFCE-RELATED"/>
    <property type="match status" value="1"/>
</dbReference>
<reference evidence="18 19" key="1">
    <citation type="submission" date="2006-09" db="EMBL/GenBank/DDBJ databases">
        <authorList>
            <person name="Emerson D."/>
            <person name="Ferriera S."/>
            <person name="Johnson J."/>
            <person name="Kravitz S."/>
            <person name="Halpern A."/>
            <person name="Remington K."/>
            <person name="Beeson K."/>
            <person name="Tran B."/>
            <person name="Rogers Y.-H."/>
            <person name="Friedman R."/>
            <person name="Venter J.C."/>
        </authorList>
    </citation>
    <scope>NUCLEOTIDE SEQUENCE [LARGE SCALE GENOMIC DNA]</scope>
    <source>
        <strain evidence="18 19">PV-1</strain>
    </source>
</reference>
<evidence type="ECO:0000256" key="8">
    <source>
        <dbReference type="ARBA" id="ARBA00023047"/>
    </source>
</evidence>
<evidence type="ECO:0000256" key="1">
    <source>
        <dbReference type="ARBA" id="ARBA00004571"/>
    </source>
</evidence>
<dbReference type="Gene3D" id="3.10.560.10">
    <property type="entry name" value="Outer membrane lipoprotein wza domain like"/>
    <property type="match status" value="2"/>
</dbReference>
<keyword evidence="10" id="KW-0626">Porin</keyword>
<evidence type="ECO:0000256" key="10">
    <source>
        <dbReference type="ARBA" id="ARBA00023114"/>
    </source>
</evidence>
<evidence type="ECO:0000256" key="12">
    <source>
        <dbReference type="ARBA" id="ARBA00023139"/>
    </source>
</evidence>
<dbReference type="GO" id="GO:0009279">
    <property type="term" value="C:cell outer membrane"/>
    <property type="evidence" value="ECO:0007669"/>
    <property type="project" value="UniProtKB-SubCell"/>
</dbReference>
<proteinExistence type="inferred from homology"/>
<comment type="similarity">
    <text evidence="2">Belongs to the BexD/CtrA/VexA family.</text>
</comment>
<evidence type="ECO:0000259" key="16">
    <source>
        <dbReference type="Pfam" id="PF02563"/>
    </source>
</evidence>
<dbReference type="Pfam" id="PF02563">
    <property type="entry name" value="Poly_export"/>
    <property type="match status" value="1"/>
</dbReference>
<dbReference type="InterPro" id="IPR054765">
    <property type="entry name" value="SLBB_dom"/>
</dbReference>
<evidence type="ECO:0000256" key="3">
    <source>
        <dbReference type="ARBA" id="ARBA00022448"/>
    </source>
</evidence>
<dbReference type="PANTHER" id="PTHR33619">
    <property type="entry name" value="POLYSACCHARIDE EXPORT PROTEIN GFCE-RELATED"/>
    <property type="match status" value="1"/>
</dbReference>
<keyword evidence="14" id="KW-0449">Lipoprotein</keyword>
<keyword evidence="5" id="KW-0762">Sugar transport</keyword>
<evidence type="ECO:0000259" key="17">
    <source>
        <dbReference type="Pfam" id="PF22461"/>
    </source>
</evidence>
<keyword evidence="7" id="KW-0732">Signal</keyword>
<evidence type="ECO:0000256" key="7">
    <source>
        <dbReference type="ARBA" id="ARBA00022729"/>
    </source>
</evidence>
<evidence type="ECO:0000256" key="11">
    <source>
        <dbReference type="ARBA" id="ARBA00023136"/>
    </source>
</evidence>
<comment type="subcellular location">
    <subcellularLocation>
        <location evidence="1">Cell outer membrane</location>
        <topology evidence="1">Multi-pass membrane protein</topology>
    </subcellularLocation>
</comment>
<evidence type="ECO:0000256" key="9">
    <source>
        <dbReference type="ARBA" id="ARBA00023065"/>
    </source>
</evidence>
<dbReference type="Gene3D" id="3.30.1950.10">
    <property type="entry name" value="wza like domain"/>
    <property type="match status" value="1"/>
</dbReference>
<organism evidence="18 19">
    <name type="scientific">Mariprofundus ferrooxydans PV-1</name>
    <dbReference type="NCBI Taxonomy" id="314345"/>
    <lineage>
        <taxon>Bacteria</taxon>
        <taxon>Pseudomonadati</taxon>
        <taxon>Pseudomonadota</taxon>
        <taxon>Candidatius Mariprofundia</taxon>
        <taxon>Mariprofundales</taxon>
        <taxon>Mariprofundaceae</taxon>
        <taxon>Mariprofundus</taxon>
    </lineage>
</organism>
<dbReference type="GO" id="GO:0015288">
    <property type="term" value="F:porin activity"/>
    <property type="evidence" value="ECO:0007669"/>
    <property type="project" value="UniProtKB-KW"/>
</dbReference>
<dbReference type="EMBL" id="AATS01000007">
    <property type="protein sequence ID" value="EAU54541.1"/>
    <property type="molecule type" value="Genomic_DNA"/>
</dbReference>
<gene>
    <name evidence="18" type="ORF">SPV1_07596</name>
</gene>
<dbReference type="HOGENOM" id="CLU_602442_0_0_0"/>
<keyword evidence="15" id="KW-1133">Transmembrane helix</keyword>
<dbReference type="STRING" id="314344.AL013_00400"/>
<protein>
    <submittedName>
        <fullName evidence="18">Putative polysaccharide export protein wza</fullName>
    </submittedName>
</protein>
<evidence type="ECO:0000256" key="13">
    <source>
        <dbReference type="ARBA" id="ARBA00023237"/>
    </source>
</evidence>
<feature type="domain" description="Polysaccharide export protein N-terminal" evidence="16">
    <location>
        <begin position="102"/>
        <end position="173"/>
    </location>
</feature>
<dbReference type="Proteomes" id="UP000005297">
    <property type="component" value="Unassembled WGS sequence"/>
</dbReference>
<keyword evidence="4" id="KW-1134">Transmembrane beta strand</keyword>
<dbReference type="Pfam" id="PF22461">
    <property type="entry name" value="SLBB_2"/>
    <property type="match status" value="1"/>
</dbReference>
<dbReference type="OrthoDB" id="9815244at2"/>
<dbReference type="GO" id="GO:0006811">
    <property type="term" value="P:monoatomic ion transport"/>
    <property type="evidence" value="ECO:0007669"/>
    <property type="project" value="UniProtKB-KW"/>
</dbReference>
<keyword evidence="11 15" id="KW-0472">Membrane</keyword>
<evidence type="ECO:0000256" key="4">
    <source>
        <dbReference type="ARBA" id="ARBA00022452"/>
    </source>
</evidence>
<keyword evidence="12" id="KW-0564">Palmitate</keyword>
<sequence>MNNNHQQKVPVTACRVRHSFATIVFSVVALFTMSGCAAMSTGWQPGKVAAASTQKPVDDDTALWERPDGSMVRSGDAFQKKSSSLDMEKIGGMLGKANLPSGSYLLGPGDEVTVTIWGYDKLSRTAAIKENGTIFAPYVGNVKLAGMTLVEAQQVLTEKYSTYIRNPQLDLNIADYASKKLFLIGDLDIFQRAGMVSGNKAQSFGANSQAQQQLSSAMSTLAGAYGMGGIVGGGSIGSTTGSRKSNKVNNLAAAAKNDTGESISRVVPIRGKVSLFEAMLQLDVLSANVNWSGAYMIRDGKFMDVNFHRLMEVGDRRTDVMLTDRDILYLPSNRDQKVFVLGEVGSPTIVPLYKGQLSLVDALTQAGYVTNTALKDQIKVIRGGLNNPMMRTIDLAALEEGDGRQNIVLQAGDIIYVPNSFIGKVNDVLTEITPSLNTLLQTMAIYSIGKGRLW</sequence>
<evidence type="ECO:0000256" key="5">
    <source>
        <dbReference type="ARBA" id="ARBA00022597"/>
    </source>
</evidence>
<keyword evidence="8" id="KW-0625">Polysaccharide transport</keyword>
<evidence type="ECO:0000256" key="6">
    <source>
        <dbReference type="ARBA" id="ARBA00022692"/>
    </source>
</evidence>
<name>Q0EZ83_9PROT</name>
<evidence type="ECO:0000313" key="19">
    <source>
        <dbReference type="Proteomes" id="UP000005297"/>
    </source>
</evidence>
<dbReference type="GO" id="GO:0015159">
    <property type="term" value="F:polysaccharide transmembrane transporter activity"/>
    <property type="evidence" value="ECO:0007669"/>
    <property type="project" value="InterPro"/>
</dbReference>
<dbReference type="InParanoid" id="Q0EZ83"/>
<evidence type="ECO:0000313" key="18">
    <source>
        <dbReference type="EMBL" id="EAU54541.1"/>
    </source>
</evidence>
<evidence type="ECO:0000256" key="14">
    <source>
        <dbReference type="ARBA" id="ARBA00023288"/>
    </source>
</evidence>
<evidence type="ECO:0000256" key="2">
    <source>
        <dbReference type="ARBA" id="ARBA00009450"/>
    </source>
</evidence>
<accession>Q0EZ83</accession>
<dbReference type="InterPro" id="IPR049712">
    <property type="entry name" value="Poly_export"/>
</dbReference>
<keyword evidence="19" id="KW-1185">Reference proteome</keyword>
<keyword evidence="9" id="KW-0406">Ion transport</keyword>